<dbReference type="InterPro" id="IPR029063">
    <property type="entry name" value="SAM-dependent_MTases_sf"/>
</dbReference>
<dbReference type="PANTHER" id="PTHR31760">
    <property type="entry name" value="S-ADENOSYL-L-METHIONINE-DEPENDENT METHYLTRANSFERASES SUPERFAMILY PROTEIN"/>
    <property type="match status" value="1"/>
</dbReference>
<proteinExistence type="inferred from homology"/>
<gene>
    <name evidence="5" type="ORF">CDCA_CDCA18G4613</name>
</gene>
<comment type="caution">
    <text evidence="5">The sequence shown here is derived from an EMBL/GenBank/DDBJ whole genome shotgun (WGS) entry which is preliminary data.</text>
</comment>
<dbReference type="AlphaFoldDB" id="A0AAV9J1V7"/>
<dbReference type="EMBL" id="JANCYW010000018">
    <property type="protein sequence ID" value="KAK4538588.1"/>
    <property type="molecule type" value="Genomic_DNA"/>
</dbReference>
<evidence type="ECO:0000256" key="4">
    <source>
        <dbReference type="SAM" id="MobiDB-lite"/>
    </source>
</evidence>
<evidence type="ECO:0000256" key="1">
    <source>
        <dbReference type="ARBA" id="ARBA00022490"/>
    </source>
</evidence>
<dbReference type="HAMAP" id="MF_00074">
    <property type="entry name" value="16SrRNA_methyltr_G"/>
    <property type="match status" value="1"/>
</dbReference>
<dbReference type="Proteomes" id="UP001301350">
    <property type="component" value="Unassembled WGS sequence"/>
</dbReference>
<dbReference type="PANTHER" id="PTHR31760:SF0">
    <property type="entry name" value="S-ADENOSYL-L-METHIONINE-DEPENDENT METHYLTRANSFERASES SUPERFAMILY PROTEIN"/>
    <property type="match status" value="1"/>
</dbReference>
<dbReference type="Pfam" id="PF02527">
    <property type="entry name" value="GidB"/>
    <property type="match status" value="1"/>
</dbReference>
<dbReference type="Gene3D" id="3.40.50.150">
    <property type="entry name" value="Vaccinia Virus protein VP39"/>
    <property type="match status" value="1"/>
</dbReference>
<keyword evidence="3" id="KW-0808">Transferase</keyword>
<reference evidence="5 6" key="1">
    <citation type="submission" date="2022-07" db="EMBL/GenBank/DDBJ databases">
        <title>Genome-wide signatures of adaptation to extreme environments.</title>
        <authorList>
            <person name="Cho C.H."/>
            <person name="Yoon H.S."/>
        </authorList>
    </citation>
    <scope>NUCLEOTIDE SEQUENCE [LARGE SCALE GENOMIC DNA]</scope>
    <source>
        <strain evidence="5 6">DBV 063 E5</strain>
    </source>
</reference>
<name>A0AAV9J1V7_CYACA</name>
<keyword evidence="2" id="KW-0698">rRNA processing</keyword>
<dbReference type="NCBIfam" id="TIGR00138">
    <property type="entry name" value="rsmG_gidB"/>
    <property type="match status" value="1"/>
</dbReference>
<evidence type="ECO:0000256" key="2">
    <source>
        <dbReference type="ARBA" id="ARBA00022552"/>
    </source>
</evidence>
<dbReference type="GO" id="GO:0070043">
    <property type="term" value="F:rRNA (guanine-N7-)-methyltransferase activity"/>
    <property type="evidence" value="ECO:0007669"/>
    <property type="project" value="TreeGrafter"/>
</dbReference>
<accession>A0AAV9J1V7</accession>
<evidence type="ECO:0000313" key="6">
    <source>
        <dbReference type="Proteomes" id="UP001301350"/>
    </source>
</evidence>
<sequence length="325" mass="35717">MRSVMTPCVSLLVGERRHAAAFVAAAAWPTRRPPAAVVTTTTTSRARWHWVHRPRRYTISLRARATSSDASAPSSPPVSLSELSVQQHARLSRLCELLLERNQQFNLTGMRTPEEVRTKLVDESLALLSVIPPEATVGTTTPPRLLDVGSGAGFPGLVLAIARPTWPVTLLEATRKKCDWLDEAAAALALSNVRVLWGRAEEWAAATRPDSRRECFDIVTARAVAELRTLAEYTLPFVRVGGWVLAPKQRPRPVESWPEWERALPAIDKLGGRTHAVLRMPVASDEDAALADEMPSERVTVVLTKHAATPAQYPRAPGRPAKRPL</sequence>
<organism evidence="5 6">
    <name type="scientific">Cyanidium caldarium</name>
    <name type="common">Red alga</name>
    <dbReference type="NCBI Taxonomy" id="2771"/>
    <lineage>
        <taxon>Eukaryota</taxon>
        <taxon>Rhodophyta</taxon>
        <taxon>Bangiophyceae</taxon>
        <taxon>Cyanidiales</taxon>
        <taxon>Cyanidiaceae</taxon>
        <taxon>Cyanidium</taxon>
    </lineage>
</organism>
<feature type="region of interest" description="Disordered" evidence="4">
    <location>
        <begin position="306"/>
        <end position="325"/>
    </location>
</feature>
<evidence type="ECO:0000256" key="3">
    <source>
        <dbReference type="ARBA" id="ARBA00022679"/>
    </source>
</evidence>
<dbReference type="SUPFAM" id="SSF53335">
    <property type="entry name" value="S-adenosyl-L-methionine-dependent methyltransferases"/>
    <property type="match status" value="1"/>
</dbReference>
<protein>
    <submittedName>
        <fullName evidence="5">Uncharacterized protein</fullName>
    </submittedName>
</protein>
<keyword evidence="6" id="KW-1185">Reference proteome</keyword>
<evidence type="ECO:0000313" key="5">
    <source>
        <dbReference type="EMBL" id="KAK4538588.1"/>
    </source>
</evidence>
<dbReference type="InterPro" id="IPR003682">
    <property type="entry name" value="rRNA_ssu_MeTfrase_G"/>
</dbReference>
<dbReference type="GO" id="GO:0005829">
    <property type="term" value="C:cytosol"/>
    <property type="evidence" value="ECO:0007669"/>
    <property type="project" value="TreeGrafter"/>
</dbReference>
<keyword evidence="1" id="KW-0963">Cytoplasm</keyword>
<dbReference type="CDD" id="cd02440">
    <property type="entry name" value="AdoMet_MTases"/>
    <property type="match status" value="1"/>
</dbReference>